<proteinExistence type="predicted"/>
<dbReference type="GO" id="GO:0005576">
    <property type="term" value="C:extracellular region"/>
    <property type="evidence" value="ECO:0007669"/>
    <property type="project" value="InterPro"/>
</dbReference>
<reference evidence="5 6" key="1">
    <citation type="submission" date="2020-07" db="EMBL/GenBank/DDBJ databases">
        <title>Endozoicomonas sp. nov., isolated from sediment.</title>
        <authorList>
            <person name="Gu T."/>
        </authorList>
    </citation>
    <scope>NUCLEOTIDE SEQUENCE [LARGE SCALE GENOMIC DNA]</scope>
    <source>
        <strain evidence="5 6">SM1973</strain>
    </source>
</reference>
<dbReference type="GO" id="GO:0004767">
    <property type="term" value="F:sphingomyelin phosphodiesterase activity"/>
    <property type="evidence" value="ECO:0007669"/>
    <property type="project" value="InterPro"/>
</dbReference>
<evidence type="ECO:0000259" key="4">
    <source>
        <dbReference type="Pfam" id="PF03372"/>
    </source>
</evidence>
<dbReference type="Proteomes" id="UP000569732">
    <property type="component" value="Unassembled WGS sequence"/>
</dbReference>
<dbReference type="PANTHER" id="PTHR16320:SF23">
    <property type="entry name" value="SPHINGOMYELINASE C 1"/>
    <property type="match status" value="1"/>
</dbReference>
<evidence type="ECO:0000256" key="1">
    <source>
        <dbReference type="ARBA" id="ARBA00022729"/>
    </source>
</evidence>
<sequence length="341" mass="38602">MTLFNIKKRIAFLVLLVPLSLLFSSVSNAATSLRVMTFNIMQLGYQNWDQSNRLQRTPNAIRQLNNLPDVIIFNEAFTDSAYSTITSHLADLYPYSTPVVGQSCSGYGWHSLNGDCSSSAVVIRGGVFIMSRYPITEQHAYIYRTSHSKTWDYWANKGAALVKISKNGMTFNVVGTHLQADENDAPDAHNYRMNQLKEMNSWIKNTLQVPSYQPVIIAGDLNVEFSKSQHVNDMKAACQCQLNYIQSNYGSFSSSTNWVAKANAYSSGFSLFYNDTLDYVMSHNGYKQPRSTTNMEVIPLKSDQSWYWSYLSGSWGQGIYSNGYYSDLSDHYPVVSTFTYY</sequence>
<evidence type="ECO:0000256" key="3">
    <source>
        <dbReference type="SAM" id="SignalP"/>
    </source>
</evidence>
<evidence type="ECO:0000256" key="2">
    <source>
        <dbReference type="ARBA" id="ARBA00022801"/>
    </source>
</evidence>
<evidence type="ECO:0000313" key="6">
    <source>
        <dbReference type="Proteomes" id="UP000569732"/>
    </source>
</evidence>
<name>A0A853IG31_9GAMM</name>
<dbReference type="SUPFAM" id="SSF56219">
    <property type="entry name" value="DNase I-like"/>
    <property type="match status" value="1"/>
</dbReference>
<dbReference type="AlphaFoldDB" id="A0A853IG31"/>
<dbReference type="PANTHER" id="PTHR16320">
    <property type="entry name" value="SPHINGOMYELINASE FAMILY MEMBER"/>
    <property type="match status" value="1"/>
</dbReference>
<dbReference type="InterPro" id="IPR038772">
    <property type="entry name" value="Sph/SMPD2-like"/>
</dbReference>
<keyword evidence="2" id="KW-0378">Hydrolase</keyword>
<keyword evidence="1 3" id="KW-0732">Signal</keyword>
<keyword evidence="6" id="KW-1185">Reference proteome</keyword>
<dbReference type="Pfam" id="PF03372">
    <property type="entry name" value="Exo_endo_phos"/>
    <property type="match status" value="1"/>
</dbReference>
<dbReference type="EMBL" id="JACCKB010000014">
    <property type="protein sequence ID" value="NYZ66486.1"/>
    <property type="molecule type" value="Genomic_DNA"/>
</dbReference>
<protein>
    <submittedName>
        <fullName evidence="5">Sphingomyelin phosphodiesterase</fullName>
    </submittedName>
</protein>
<dbReference type="CDD" id="cd09078">
    <property type="entry name" value="nSMase"/>
    <property type="match status" value="1"/>
</dbReference>
<dbReference type="InterPro" id="IPR036691">
    <property type="entry name" value="Endo/exonu/phosph_ase_sf"/>
</dbReference>
<feature type="domain" description="Endonuclease/exonuclease/phosphatase" evidence="4">
    <location>
        <begin position="36"/>
        <end position="331"/>
    </location>
</feature>
<feature type="chain" id="PRO_5033049147" evidence="3">
    <location>
        <begin position="30"/>
        <end position="341"/>
    </location>
</feature>
<organism evidence="5 6">
    <name type="scientific">Spartinivicinus marinus</name>
    <dbReference type="NCBI Taxonomy" id="2994442"/>
    <lineage>
        <taxon>Bacteria</taxon>
        <taxon>Pseudomonadati</taxon>
        <taxon>Pseudomonadota</taxon>
        <taxon>Gammaproteobacteria</taxon>
        <taxon>Oceanospirillales</taxon>
        <taxon>Zooshikellaceae</taxon>
        <taxon>Spartinivicinus</taxon>
    </lineage>
</organism>
<dbReference type="InterPro" id="IPR017766">
    <property type="entry name" value="Sphingomyelinase/PLipase_C"/>
</dbReference>
<dbReference type="Gene3D" id="3.60.10.10">
    <property type="entry name" value="Endonuclease/exonuclease/phosphatase"/>
    <property type="match status" value="1"/>
</dbReference>
<dbReference type="RefSeq" id="WP_180568513.1">
    <property type="nucleotide sequence ID" value="NZ_JACCKB010000014.1"/>
</dbReference>
<feature type="signal peptide" evidence="3">
    <location>
        <begin position="1"/>
        <end position="29"/>
    </location>
</feature>
<evidence type="ECO:0000313" key="5">
    <source>
        <dbReference type="EMBL" id="NYZ66486.1"/>
    </source>
</evidence>
<dbReference type="InterPro" id="IPR005135">
    <property type="entry name" value="Endo/exonuclease/phosphatase"/>
</dbReference>
<gene>
    <name evidence="5" type="ORF">H0A36_10735</name>
</gene>
<comment type="caution">
    <text evidence="5">The sequence shown here is derived from an EMBL/GenBank/DDBJ whole genome shotgun (WGS) entry which is preliminary data.</text>
</comment>
<accession>A0A853IG31</accession>